<dbReference type="PANTHER" id="PTHR13318">
    <property type="entry name" value="PARTNER OF PAIRED, ISOFORM B-RELATED"/>
    <property type="match status" value="1"/>
</dbReference>
<dbReference type="GO" id="GO:0019005">
    <property type="term" value="C:SCF ubiquitin ligase complex"/>
    <property type="evidence" value="ECO:0007669"/>
    <property type="project" value="TreeGrafter"/>
</dbReference>
<evidence type="ECO:0008006" key="4">
    <source>
        <dbReference type="Google" id="ProtNLM"/>
    </source>
</evidence>
<dbReference type="OrthoDB" id="271345at2"/>
<organism evidence="2 3">
    <name type="scientific">Bremerella cremea</name>
    <dbReference type="NCBI Taxonomy" id="1031537"/>
    <lineage>
        <taxon>Bacteria</taxon>
        <taxon>Pseudomonadati</taxon>
        <taxon>Planctomycetota</taxon>
        <taxon>Planctomycetia</taxon>
        <taxon>Pirellulales</taxon>
        <taxon>Pirellulaceae</taxon>
        <taxon>Bremerella</taxon>
    </lineage>
</organism>
<keyword evidence="1" id="KW-0472">Membrane</keyword>
<keyword evidence="1" id="KW-0812">Transmembrane</keyword>
<keyword evidence="1" id="KW-1133">Transmembrane helix</keyword>
<gene>
    <name evidence="2" type="ORF">DTL42_07620</name>
</gene>
<sequence>MARTTIISDDEITTELAAAPLASPGASLKLKGLWLAGVVACCGLVWLGWCVYRGNAEAKLIAQIERDDGHVIHNYQIDIRDDPLEFRPKLLTISNPPWLDQVFGVPMLSHVVCVESGFSGFTNDHLSQLRQLPKLQKLDLRNTQLTNQSFVALAQLPSLREVHFYWTFITAEQLQTLAHSPTLQSIHFVKSGASNQALPSLKRFPHLTKITLTGPSITGLGIASLAECEHLQSIELRDISDMTNEDLLPLVKLKNLKTFTAKGCSIDENAYPILAQMPALETLTILGVNYGSNFTPSRKPIRSLEELRKQYEAASLP</sequence>
<dbReference type="GO" id="GO:0031146">
    <property type="term" value="P:SCF-dependent proteasomal ubiquitin-dependent protein catabolic process"/>
    <property type="evidence" value="ECO:0007669"/>
    <property type="project" value="TreeGrafter"/>
</dbReference>
<dbReference type="RefSeq" id="WP_114368123.1">
    <property type="nucleotide sequence ID" value="NZ_QPEX01000011.1"/>
</dbReference>
<dbReference type="SUPFAM" id="SSF52047">
    <property type="entry name" value="RNI-like"/>
    <property type="match status" value="1"/>
</dbReference>
<comment type="caution">
    <text evidence="2">The sequence shown here is derived from an EMBL/GenBank/DDBJ whole genome shotgun (WGS) entry which is preliminary data.</text>
</comment>
<dbReference type="InterPro" id="IPR032675">
    <property type="entry name" value="LRR_dom_sf"/>
</dbReference>
<dbReference type="PANTHER" id="PTHR13318:SF247">
    <property type="entry name" value="GH16156P"/>
    <property type="match status" value="1"/>
</dbReference>
<dbReference type="Proteomes" id="UP000253562">
    <property type="component" value="Unassembled WGS sequence"/>
</dbReference>
<reference evidence="2 3" key="1">
    <citation type="submission" date="2018-07" db="EMBL/GenBank/DDBJ databases">
        <title>Comparative genomes isolates from brazilian mangrove.</title>
        <authorList>
            <person name="De Araujo J.E."/>
            <person name="Taketani R.G."/>
            <person name="Silva M.C.P."/>
            <person name="Lourenco M.V."/>
            <person name="Oliveira V.M."/>
            <person name="Andreote F.D."/>
        </authorList>
    </citation>
    <scope>NUCLEOTIDE SEQUENCE [LARGE SCALE GENOMIC DNA]</scope>
    <source>
        <strain evidence="2 3">HEX PRIS-MGV</strain>
    </source>
</reference>
<protein>
    <recommendedName>
        <fullName evidence="4">Leucine Rich repeats (2 copies)</fullName>
    </recommendedName>
</protein>
<proteinExistence type="predicted"/>
<evidence type="ECO:0000313" key="3">
    <source>
        <dbReference type="Proteomes" id="UP000253562"/>
    </source>
</evidence>
<dbReference type="AlphaFoldDB" id="A0A368KSQ2"/>
<feature type="transmembrane region" description="Helical" evidence="1">
    <location>
        <begin position="33"/>
        <end position="52"/>
    </location>
</feature>
<accession>A0A368KSQ2</accession>
<evidence type="ECO:0000313" key="2">
    <source>
        <dbReference type="EMBL" id="RCS52697.1"/>
    </source>
</evidence>
<evidence type="ECO:0000256" key="1">
    <source>
        <dbReference type="SAM" id="Phobius"/>
    </source>
</evidence>
<name>A0A368KSQ2_9BACT</name>
<dbReference type="Gene3D" id="3.80.10.10">
    <property type="entry name" value="Ribonuclease Inhibitor"/>
    <property type="match status" value="1"/>
</dbReference>
<dbReference type="EMBL" id="QPEX01000011">
    <property type="protein sequence ID" value="RCS52697.1"/>
    <property type="molecule type" value="Genomic_DNA"/>
</dbReference>